<sequence length="583" mass="66836">MINKYDVIVATETWLNDNINNSEILNSDYVVYRRDRCSVSAGREGGGVLVAVSKSIESTCIDAWQSNVEDIWIRLKIRNGNTAKYLLICAVYLPPPVTLATLEHFVGNTSKILDNVDDDVMILGDFNIGFIEWEKVNMQYGLSPTNYGNSMGCTLVDFLSQYNLSQINYIKNCNNRILDLVLSNVQHCIIDSPLIPISIVDRYHPPLEVQLDFRFTKPLKKKQDIRFNFARADYDFVNAKLELIDWSCLRNSSDVDALVNTFYMHINTVINETVPVVKPRSLRYPIWFSRSLIKILKEKEKLRKRFKIYKNERDEIEIRLLNKRAQVLMRKCYGLYIRKMEDNIASNPKQFWSFVHSKRSNASSLPSEMRLDDICMSSGNDICDLFASYFSSVFSSYDSSTHINNSFNPTNNSESLCTFPQSILSTLTFTERDVMNVIRKINSNKGCGPDGIPPLFIKKCALNLVKPLAVIFNISIKTGVPQGSHLGPILFLVFVNDIVEVIKYSKFSLFADDLKLYKSISVSEDSDLLQQDLQSVQEWCDANRMVVEDEGEVPDDSEPYSGKKWPWVIILNKSSEHYPLYKR</sequence>
<evidence type="ECO:0000259" key="3">
    <source>
        <dbReference type="Pfam" id="PF03372"/>
    </source>
</evidence>
<dbReference type="Proteomes" id="UP001652740">
    <property type="component" value="Unplaced"/>
</dbReference>
<evidence type="ECO:0000313" key="4">
    <source>
        <dbReference type="Proteomes" id="UP001652740"/>
    </source>
</evidence>
<dbReference type="SUPFAM" id="SSF56219">
    <property type="entry name" value="DNase I-like"/>
    <property type="match status" value="1"/>
</dbReference>
<gene>
    <name evidence="5" type="primary">LOC128200839</name>
</gene>
<feature type="coiled-coil region" evidence="1">
    <location>
        <begin position="292"/>
        <end position="319"/>
    </location>
</feature>
<organism evidence="4 5">
    <name type="scientific">Galleria mellonella</name>
    <name type="common">Greater wax moth</name>
    <dbReference type="NCBI Taxonomy" id="7137"/>
    <lineage>
        <taxon>Eukaryota</taxon>
        <taxon>Metazoa</taxon>
        <taxon>Ecdysozoa</taxon>
        <taxon>Arthropoda</taxon>
        <taxon>Hexapoda</taxon>
        <taxon>Insecta</taxon>
        <taxon>Pterygota</taxon>
        <taxon>Neoptera</taxon>
        <taxon>Endopterygota</taxon>
        <taxon>Lepidoptera</taxon>
        <taxon>Glossata</taxon>
        <taxon>Ditrysia</taxon>
        <taxon>Pyraloidea</taxon>
        <taxon>Pyralidae</taxon>
        <taxon>Galleriinae</taxon>
        <taxon>Galleria</taxon>
    </lineage>
</organism>
<dbReference type="Pfam" id="PF00078">
    <property type="entry name" value="RVT_1"/>
    <property type="match status" value="1"/>
</dbReference>
<dbReference type="Gene3D" id="3.60.10.10">
    <property type="entry name" value="Endonuclease/exonuclease/phosphatase"/>
    <property type="match status" value="1"/>
</dbReference>
<keyword evidence="1" id="KW-0175">Coiled coil</keyword>
<feature type="domain" description="Reverse transcriptase" evidence="2">
    <location>
        <begin position="475"/>
        <end position="548"/>
    </location>
</feature>
<feature type="domain" description="Endonuclease/exonuclease/phosphatase" evidence="3">
    <location>
        <begin position="2"/>
        <end position="141"/>
    </location>
</feature>
<evidence type="ECO:0000313" key="5">
    <source>
        <dbReference type="RefSeq" id="XP_052751505.1"/>
    </source>
</evidence>
<dbReference type="InterPro" id="IPR000477">
    <property type="entry name" value="RT_dom"/>
</dbReference>
<dbReference type="RefSeq" id="XP_052751505.1">
    <property type="nucleotide sequence ID" value="XM_052895545.1"/>
</dbReference>
<dbReference type="InterPro" id="IPR036691">
    <property type="entry name" value="Endo/exonu/phosph_ase_sf"/>
</dbReference>
<dbReference type="GeneID" id="128200839"/>
<proteinExistence type="predicted"/>
<evidence type="ECO:0000259" key="2">
    <source>
        <dbReference type="Pfam" id="PF00078"/>
    </source>
</evidence>
<protein>
    <submittedName>
        <fullName evidence="5">Uncharacterized protein LOC128200839</fullName>
    </submittedName>
</protein>
<reference evidence="5" key="1">
    <citation type="submission" date="2025-08" db="UniProtKB">
        <authorList>
            <consortium name="RefSeq"/>
        </authorList>
    </citation>
    <scope>IDENTIFICATION</scope>
    <source>
        <tissue evidence="5">Whole larvae</tissue>
    </source>
</reference>
<keyword evidence="4" id="KW-1185">Reference proteome</keyword>
<name>A0ABM3MJD8_GALME</name>
<dbReference type="Pfam" id="PF03372">
    <property type="entry name" value="Exo_endo_phos"/>
    <property type="match status" value="1"/>
</dbReference>
<accession>A0ABM3MJD8</accession>
<evidence type="ECO:0000256" key="1">
    <source>
        <dbReference type="SAM" id="Coils"/>
    </source>
</evidence>
<dbReference type="PANTHER" id="PTHR33395:SF22">
    <property type="entry name" value="REVERSE TRANSCRIPTASE DOMAIN-CONTAINING PROTEIN"/>
    <property type="match status" value="1"/>
</dbReference>
<dbReference type="InterPro" id="IPR005135">
    <property type="entry name" value="Endo/exonuclease/phosphatase"/>
</dbReference>
<dbReference type="PANTHER" id="PTHR33395">
    <property type="entry name" value="TRANSCRIPTASE, PUTATIVE-RELATED-RELATED"/>
    <property type="match status" value="1"/>
</dbReference>